<name>A0AA39HHJ9_9BILA</name>
<feature type="transmembrane region" description="Helical" evidence="1">
    <location>
        <begin position="210"/>
        <end position="232"/>
    </location>
</feature>
<comment type="caution">
    <text evidence="2">The sequence shown here is derived from an EMBL/GenBank/DDBJ whole genome shotgun (WGS) entry which is preliminary data.</text>
</comment>
<dbReference type="PANTHER" id="PTHR22718">
    <property type="entry name" value="SERPENTINE RECEPTOR, CLASS X"/>
    <property type="match status" value="1"/>
</dbReference>
<sequence length="348" mass="39556">MVPLVNIAVGFVYSFTAASLLFINALVLFVLFRHKEFNTNTYRIIKNMIPGCMMQLCSHFIGGLMTMSNSNLNDYLERAAGAWIQSGWFLYLVASLALAIDRTLTFVFIVSEKNTIIISYVVLGFSWAVALLYLVGLMLPGYGFTYLSNYGYFDWFYDKQPGTQAYLTLEMCLDFSILVTVLSLYFVVFTRLIMMRRSGNARISSSIVEIRILAIAMISFLYESTYLLWFFWGNHLLSDGIISSIIVTFLWIFDCGFFSIATIVINGAIRRKILHMRKHSLAPSSSTKAELRVLLVSVVSFCYEGTYLLWFFWGFVMITDQAYISVIATTLWIVECGFLSAVTIVLNS</sequence>
<feature type="transmembrane region" description="Helical" evidence="1">
    <location>
        <begin position="322"/>
        <end position="346"/>
    </location>
</feature>
<feature type="transmembrane region" description="Helical" evidence="1">
    <location>
        <begin position="88"/>
        <end position="110"/>
    </location>
</feature>
<evidence type="ECO:0000313" key="3">
    <source>
        <dbReference type="Proteomes" id="UP001175271"/>
    </source>
</evidence>
<organism evidence="2 3">
    <name type="scientific">Steinernema hermaphroditum</name>
    <dbReference type="NCBI Taxonomy" id="289476"/>
    <lineage>
        <taxon>Eukaryota</taxon>
        <taxon>Metazoa</taxon>
        <taxon>Ecdysozoa</taxon>
        <taxon>Nematoda</taxon>
        <taxon>Chromadorea</taxon>
        <taxon>Rhabditida</taxon>
        <taxon>Tylenchina</taxon>
        <taxon>Panagrolaimomorpha</taxon>
        <taxon>Strongyloidoidea</taxon>
        <taxon>Steinernematidae</taxon>
        <taxon>Steinernema</taxon>
    </lineage>
</organism>
<protein>
    <submittedName>
        <fullName evidence="2">Uncharacterized protein</fullName>
    </submittedName>
</protein>
<dbReference type="PANTHER" id="PTHR22718:SF11">
    <property type="entry name" value="7TM GPCR SERPENTINE RECEPTOR CLASS X (SRX) DOMAIN-CONTAINING PROTEIN"/>
    <property type="match status" value="1"/>
</dbReference>
<dbReference type="SUPFAM" id="SSF81321">
    <property type="entry name" value="Family A G protein-coupled receptor-like"/>
    <property type="match status" value="1"/>
</dbReference>
<feature type="transmembrane region" description="Helical" evidence="1">
    <location>
        <begin position="165"/>
        <end position="189"/>
    </location>
</feature>
<proteinExistence type="predicted"/>
<feature type="transmembrane region" description="Helical" evidence="1">
    <location>
        <begin position="44"/>
        <end position="68"/>
    </location>
</feature>
<gene>
    <name evidence="2" type="ORF">QR680_018011</name>
</gene>
<reference evidence="2" key="1">
    <citation type="submission" date="2023-06" db="EMBL/GenBank/DDBJ databases">
        <title>Genomic analysis of the entomopathogenic nematode Steinernema hermaphroditum.</title>
        <authorList>
            <person name="Schwarz E.M."/>
            <person name="Heppert J.K."/>
            <person name="Baniya A."/>
            <person name="Schwartz H.T."/>
            <person name="Tan C.-H."/>
            <person name="Antoshechkin I."/>
            <person name="Sternberg P.W."/>
            <person name="Goodrich-Blair H."/>
            <person name="Dillman A.R."/>
        </authorList>
    </citation>
    <scope>NUCLEOTIDE SEQUENCE</scope>
    <source>
        <strain evidence="2">PS9179</strain>
        <tissue evidence="2">Whole animal</tissue>
    </source>
</reference>
<keyword evidence="3" id="KW-1185">Reference proteome</keyword>
<evidence type="ECO:0000313" key="2">
    <source>
        <dbReference type="EMBL" id="KAK0405464.1"/>
    </source>
</evidence>
<accession>A0AA39HHJ9</accession>
<feature type="transmembrane region" description="Helical" evidence="1">
    <location>
        <begin position="244"/>
        <end position="269"/>
    </location>
</feature>
<feature type="transmembrane region" description="Helical" evidence="1">
    <location>
        <begin position="117"/>
        <end position="145"/>
    </location>
</feature>
<dbReference type="Gene3D" id="1.20.1070.10">
    <property type="entry name" value="Rhodopsin 7-helix transmembrane proteins"/>
    <property type="match status" value="1"/>
</dbReference>
<feature type="transmembrane region" description="Helical" evidence="1">
    <location>
        <begin position="293"/>
        <end position="316"/>
    </location>
</feature>
<keyword evidence="1" id="KW-0472">Membrane</keyword>
<dbReference type="EMBL" id="JAUCMV010000004">
    <property type="protein sequence ID" value="KAK0405464.1"/>
    <property type="molecule type" value="Genomic_DNA"/>
</dbReference>
<keyword evidence="1" id="KW-0812">Transmembrane</keyword>
<dbReference type="Proteomes" id="UP001175271">
    <property type="component" value="Unassembled WGS sequence"/>
</dbReference>
<keyword evidence="1" id="KW-1133">Transmembrane helix</keyword>
<feature type="transmembrane region" description="Helical" evidence="1">
    <location>
        <begin position="12"/>
        <end position="32"/>
    </location>
</feature>
<dbReference type="AlphaFoldDB" id="A0AA39HHJ9"/>
<evidence type="ECO:0000256" key="1">
    <source>
        <dbReference type="SAM" id="Phobius"/>
    </source>
</evidence>